<dbReference type="SUPFAM" id="SSF55811">
    <property type="entry name" value="Nudix"/>
    <property type="match status" value="1"/>
</dbReference>
<gene>
    <name evidence="4" type="ORF">ETSY1_17020</name>
</gene>
<dbReference type="InterPro" id="IPR015797">
    <property type="entry name" value="NUDIX_hydrolase-like_dom_sf"/>
</dbReference>
<dbReference type="GO" id="GO:0016787">
    <property type="term" value="F:hydrolase activity"/>
    <property type="evidence" value="ECO:0007669"/>
    <property type="project" value="UniProtKB-KW"/>
</dbReference>
<sequence>MKPQRTDPDIYQLRIVLRDIKMVTRFIQISHEKRVYMANRNRAVPAVYLIVERGAKLLIARRCNTGYEDGNYQVPAGHVEPGELPKESMVREAKEEIGVRIDPVDLELVHISYRPPHDQTGNRVDLFFRAHQWSGEITNAEPDKCDDLRWVGYEELPDNMTPHVRHAIDCIQEGIIYSELSVDFLKQHGRYMLGE</sequence>
<evidence type="ECO:0000313" key="4">
    <source>
        <dbReference type="EMBL" id="ETW98896.1"/>
    </source>
</evidence>
<dbReference type="InterPro" id="IPR020476">
    <property type="entry name" value="Nudix_hydrolase"/>
</dbReference>
<evidence type="ECO:0000313" key="5">
    <source>
        <dbReference type="Proteomes" id="UP000019141"/>
    </source>
</evidence>
<evidence type="ECO:0000256" key="1">
    <source>
        <dbReference type="ARBA" id="ARBA00001946"/>
    </source>
</evidence>
<proteinExistence type="predicted"/>
<dbReference type="PANTHER" id="PTHR43046">
    <property type="entry name" value="GDP-MANNOSE MANNOSYL HYDROLASE"/>
    <property type="match status" value="1"/>
</dbReference>
<organism evidence="4 5">
    <name type="scientific">Entotheonella factor</name>
    <dbReference type="NCBI Taxonomy" id="1429438"/>
    <lineage>
        <taxon>Bacteria</taxon>
        <taxon>Pseudomonadati</taxon>
        <taxon>Nitrospinota/Tectimicrobiota group</taxon>
        <taxon>Candidatus Tectimicrobiota</taxon>
        <taxon>Candidatus Entotheonellia</taxon>
        <taxon>Candidatus Entotheonellales</taxon>
        <taxon>Candidatus Entotheonellaceae</taxon>
        <taxon>Candidatus Entotheonella</taxon>
    </lineage>
</organism>
<evidence type="ECO:0000259" key="3">
    <source>
        <dbReference type="PROSITE" id="PS51462"/>
    </source>
</evidence>
<dbReference type="HOGENOM" id="CLU_037162_9_3_7"/>
<accession>W4LNE7</accession>
<dbReference type="EMBL" id="AZHW01000508">
    <property type="protein sequence ID" value="ETW98896.1"/>
    <property type="molecule type" value="Genomic_DNA"/>
</dbReference>
<dbReference type="InterPro" id="IPR000086">
    <property type="entry name" value="NUDIX_hydrolase_dom"/>
</dbReference>
<keyword evidence="2" id="KW-0378">Hydrolase</keyword>
<reference evidence="4 5" key="1">
    <citation type="journal article" date="2014" name="Nature">
        <title>An environmental bacterial taxon with a large and distinct metabolic repertoire.</title>
        <authorList>
            <person name="Wilson M.C."/>
            <person name="Mori T."/>
            <person name="Ruckert C."/>
            <person name="Uria A.R."/>
            <person name="Helf M.J."/>
            <person name="Takada K."/>
            <person name="Gernert C."/>
            <person name="Steffens U.A."/>
            <person name="Heycke N."/>
            <person name="Schmitt S."/>
            <person name="Rinke C."/>
            <person name="Helfrich E.J."/>
            <person name="Brachmann A.O."/>
            <person name="Gurgui C."/>
            <person name="Wakimoto T."/>
            <person name="Kracht M."/>
            <person name="Crusemann M."/>
            <person name="Hentschel U."/>
            <person name="Abe I."/>
            <person name="Matsunaga S."/>
            <person name="Kalinowski J."/>
            <person name="Takeyama H."/>
            <person name="Piel J."/>
        </authorList>
    </citation>
    <scope>NUCLEOTIDE SEQUENCE [LARGE SCALE GENOMIC DNA]</scope>
    <source>
        <strain evidence="5">TSY1</strain>
    </source>
</reference>
<dbReference type="CDD" id="cd04683">
    <property type="entry name" value="NUDIX_Hydrolase"/>
    <property type="match status" value="1"/>
</dbReference>
<dbReference type="Proteomes" id="UP000019141">
    <property type="component" value="Unassembled WGS sequence"/>
</dbReference>
<keyword evidence="5" id="KW-1185">Reference proteome</keyword>
<comment type="caution">
    <text evidence="4">The sequence shown here is derived from an EMBL/GenBank/DDBJ whole genome shotgun (WGS) entry which is preliminary data.</text>
</comment>
<dbReference type="PRINTS" id="PR00502">
    <property type="entry name" value="NUDIXFAMILY"/>
</dbReference>
<feature type="domain" description="Nudix hydrolase" evidence="3">
    <location>
        <begin position="40"/>
        <end position="177"/>
    </location>
</feature>
<dbReference type="Pfam" id="PF00293">
    <property type="entry name" value="NUDIX"/>
    <property type="match status" value="1"/>
</dbReference>
<dbReference type="PROSITE" id="PS51462">
    <property type="entry name" value="NUDIX"/>
    <property type="match status" value="1"/>
</dbReference>
<evidence type="ECO:0000256" key="2">
    <source>
        <dbReference type="ARBA" id="ARBA00022801"/>
    </source>
</evidence>
<comment type="cofactor">
    <cofactor evidence="1">
        <name>Mg(2+)</name>
        <dbReference type="ChEBI" id="CHEBI:18420"/>
    </cofactor>
</comment>
<protein>
    <recommendedName>
        <fullName evidence="3">Nudix hydrolase domain-containing protein</fullName>
    </recommendedName>
</protein>
<dbReference type="AlphaFoldDB" id="W4LNE7"/>
<name>W4LNE7_ENTF1</name>
<dbReference type="PANTHER" id="PTHR43046:SF14">
    <property type="entry name" value="MUTT_NUDIX FAMILY PROTEIN"/>
    <property type="match status" value="1"/>
</dbReference>
<dbReference type="Gene3D" id="3.90.79.10">
    <property type="entry name" value="Nucleoside Triphosphate Pyrophosphohydrolase"/>
    <property type="match status" value="1"/>
</dbReference>